<sequence>MPDQGRTRLYRVRAHAVGGVNWRPTRFAEDVPQAHVCFLCGMIPSIMVLLPCAHLLCEPCHTGSAVEGNGLCPLDREPFEEHDCSLIALPARKASQLKAHCWNEATGCQFVGALEAVLRHYEEECDFHAVECPRCDEKVLHKELPTHYMSTCLAGTHSTSEGEPPSQDGALTTEDFNQVLTELKTLLSDPHRDQLPALQSQINELVEHGKKQGMQLLEVARSITEFERRLSEEMAQLVGSVSSASFFREGRNSDGQECGSSKQETLVHQDTADPLEGGVIQESMLLPWSFEQKLILRKLELLSHAMFSSLEDLRQEMHSDRRKTSVFCKPVGPAFCHVVNKTLSSSLNRGTVWERGTYLLTVRQTPLSYSTIQGHVASSRR</sequence>
<proteinExistence type="predicted"/>
<gene>
    <name evidence="1" type="ORF">HPB49_022986</name>
</gene>
<organism evidence="1 2">
    <name type="scientific">Dermacentor silvarum</name>
    <name type="common">Tick</name>
    <dbReference type="NCBI Taxonomy" id="543639"/>
    <lineage>
        <taxon>Eukaryota</taxon>
        <taxon>Metazoa</taxon>
        <taxon>Ecdysozoa</taxon>
        <taxon>Arthropoda</taxon>
        <taxon>Chelicerata</taxon>
        <taxon>Arachnida</taxon>
        <taxon>Acari</taxon>
        <taxon>Parasitiformes</taxon>
        <taxon>Ixodida</taxon>
        <taxon>Ixodoidea</taxon>
        <taxon>Ixodidae</taxon>
        <taxon>Rhipicephalinae</taxon>
        <taxon>Dermacentor</taxon>
    </lineage>
</organism>
<reference evidence="1" key="1">
    <citation type="submission" date="2020-05" db="EMBL/GenBank/DDBJ databases">
        <title>Large-scale comparative analyses of tick genomes elucidate their genetic diversity and vector capacities.</title>
        <authorList>
            <person name="Jia N."/>
            <person name="Wang J."/>
            <person name="Shi W."/>
            <person name="Du L."/>
            <person name="Sun Y."/>
            <person name="Zhan W."/>
            <person name="Jiang J."/>
            <person name="Wang Q."/>
            <person name="Zhang B."/>
            <person name="Ji P."/>
            <person name="Sakyi L.B."/>
            <person name="Cui X."/>
            <person name="Yuan T."/>
            <person name="Jiang B."/>
            <person name="Yang W."/>
            <person name="Lam T.T.-Y."/>
            <person name="Chang Q."/>
            <person name="Ding S."/>
            <person name="Wang X."/>
            <person name="Zhu J."/>
            <person name="Ruan X."/>
            <person name="Zhao L."/>
            <person name="Wei J."/>
            <person name="Que T."/>
            <person name="Du C."/>
            <person name="Cheng J."/>
            <person name="Dai P."/>
            <person name="Han X."/>
            <person name="Huang E."/>
            <person name="Gao Y."/>
            <person name="Liu J."/>
            <person name="Shao H."/>
            <person name="Ye R."/>
            <person name="Li L."/>
            <person name="Wei W."/>
            <person name="Wang X."/>
            <person name="Wang C."/>
            <person name="Yang T."/>
            <person name="Huo Q."/>
            <person name="Li W."/>
            <person name="Guo W."/>
            <person name="Chen H."/>
            <person name="Zhou L."/>
            <person name="Ni X."/>
            <person name="Tian J."/>
            <person name="Zhou Y."/>
            <person name="Sheng Y."/>
            <person name="Liu T."/>
            <person name="Pan Y."/>
            <person name="Xia L."/>
            <person name="Li J."/>
            <person name="Zhao F."/>
            <person name="Cao W."/>
        </authorList>
    </citation>
    <scope>NUCLEOTIDE SEQUENCE</scope>
    <source>
        <strain evidence="1">Dsil-2018</strain>
    </source>
</reference>
<dbReference type="EMBL" id="CM023479">
    <property type="protein sequence ID" value="KAH7975052.1"/>
    <property type="molecule type" value="Genomic_DNA"/>
</dbReference>
<accession>A0ACB8DQT6</accession>
<keyword evidence="2" id="KW-1185">Reference proteome</keyword>
<dbReference type="Proteomes" id="UP000821865">
    <property type="component" value="Chromosome 10"/>
</dbReference>
<protein>
    <submittedName>
        <fullName evidence="1">Uncharacterized protein</fullName>
    </submittedName>
</protein>
<evidence type="ECO:0000313" key="2">
    <source>
        <dbReference type="Proteomes" id="UP000821865"/>
    </source>
</evidence>
<name>A0ACB8DQT6_DERSI</name>
<comment type="caution">
    <text evidence="1">The sequence shown here is derived from an EMBL/GenBank/DDBJ whole genome shotgun (WGS) entry which is preliminary data.</text>
</comment>
<evidence type="ECO:0000313" key="1">
    <source>
        <dbReference type="EMBL" id="KAH7975052.1"/>
    </source>
</evidence>